<keyword evidence="2 5" id="KW-0808">Transferase</keyword>
<evidence type="ECO:0000256" key="1">
    <source>
        <dbReference type="ARBA" id="ARBA00013139"/>
    </source>
</evidence>
<dbReference type="InterPro" id="IPR005801">
    <property type="entry name" value="ADC_synthase"/>
</dbReference>
<dbReference type="RefSeq" id="WP_250223073.1">
    <property type="nucleotide sequence ID" value="NZ_CP097762.1"/>
</dbReference>
<dbReference type="EC" id="2.6.1.85" evidence="1"/>
<dbReference type="PANTHER" id="PTHR11236:SF50">
    <property type="entry name" value="AMINODEOXYCHORISMATE SYNTHASE COMPONENT 1"/>
    <property type="match status" value="1"/>
</dbReference>
<organism evidence="5 6">
    <name type="scientific">Candidatus Blochmannia ocreatus</name>
    <name type="common">nom. nud.</name>
    <dbReference type="NCBI Taxonomy" id="251538"/>
    <lineage>
        <taxon>Bacteria</taxon>
        <taxon>Pseudomonadati</taxon>
        <taxon>Pseudomonadota</taxon>
        <taxon>Gammaproteobacteria</taxon>
        <taxon>Enterobacterales</taxon>
        <taxon>Enterobacteriaceae</taxon>
        <taxon>ant endosymbionts</taxon>
        <taxon>Candidatus Blochmanniella</taxon>
    </lineage>
</organism>
<dbReference type="InterPro" id="IPR006805">
    <property type="entry name" value="Anth_synth_I_N"/>
</dbReference>
<reference evidence="5" key="1">
    <citation type="submission" date="2022-05" db="EMBL/GenBank/DDBJ databases">
        <title>Impact of host demography and evolutionary history on endosymbiont molecular evolution: a test in carpenter ants (Genus Camponotus) and their Blochmannia endosymbionts.</title>
        <authorList>
            <person name="Manthey J.D."/>
            <person name="Giron J.C."/>
            <person name="Hruska J.P."/>
        </authorList>
    </citation>
    <scope>NUCLEOTIDE SEQUENCE</scope>
    <source>
        <strain evidence="5">C-006</strain>
    </source>
</reference>
<dbReference type="PANTHER" id="PTHR11236">
    <property type="entry name" value="AMINOBENZOATE/ANTHRANILATE SYNTHASE"/>
    <property type="match status" value="1"/>
</dbReference>
<dbReference type="InterPro" id="IPR015890">
    <property type="entry name" value="Chorismate_C"/>
</dbReference>
<accession>A0ABY4SY83</accession>
<dbReference type="GO" id="GO:0046820">
    <property type="term" value="F:4-amino-4-deoxychorismate synthase activity"/>
    <property type="evidence" value="ECO:0007669"/>
    <property type="project" value="UniProtKB-EC"/>
</dbReference>
<dbReference type="Pfam" id="PF00425">
    <property type="entry name" value="Chorismate_bind"/>
    <property type="match status" value="1"/>
</dbReference>
<sequence length="462" mass="53320">MQTQIIELSYYPDITVNLFAPLSHINWSILLYSGDNNKHLGGRFDILVTNPILTLVSQHNITKISYNKKYHISNMNPFLLLKKYLHNTNIRIHNDCHIPFQGGLLGVFGYDLIRYMEESIPTIAQNDLLLPDMAVGLYKWAIITDHKLYKSYLVAQDNPKKILSWLYNQKYIYYKKIFLKQQFNIKQPWKSNINKHEYSKKFDIIKNNIILGNCYQTCLAQRFYTLYSGNEWLAFRHLLRHNHAPFSAFIRLPNKISILSLSPERFLKLHNSKIKTQPIKGTLPILENKQDNLQQIIKLSRSKKNQAENLMIVDLLRNDLGKVSIPGSIRVTKLFDIQSFSGVHHMVSTITGILEKHYSACDLLNACFPGGSITGAPKIQAIKLIEQLEPQRRNIWSGSIGYLSYCGNMDSNIAIRTLLTTKQKIFCSVGSGIIFDSKKDAEYQEIQDKAFTLLQPLLDKFY</sequence>
<feature type="domain" description="Chorismate-utilising enzyme C-terminal" evidence="3">
    <location>
        <begin position="195"/>
        <end position="449"/>
    </location>
</feature>
<dbReference type="InterPro" id="IPR019999">
    <property type="entry name" value="Anth_synth_I-like"/>
</dbReference>
<proteinExistence type="predicted"/>
<name>A0ABY4SY83_9ENTR</name>
<keyword evidence="6" id="KW-1185">Reference proteome</keyword>
<dbReference type="PRINTS" id="PR00095">
    <property type="entry name" value="ANTSNTHASEI"/>
</dbReference>
<evidence type="ECO:0000259" key="3">
    <source>
        <dbReference type="Pfam" id="PF00425"/>
    </source>
</evidence>
<evidence type="ECO:0000259" key="4">
    <source>
        <dbReference type="Pfam" id="PF04715"/>
    </source>
</evidence>
<dbReference type="EMBL" id="CP097762">
    <property type="protein sequence ID" value="URJ24942.1"/>
    <property type="molecule type" value="Genomic_DNA"/>
</dbReference>
<evidence type="ECO:0000313" key="5">
    <source>
        <dbReference type="EMBL" id="URJ24942.1"/>
    </source>
</evidence>
<keyword evidence="5" id="KW-0032">Aminotransferase</keyword>
<dbReference type="Gene3D" id="3.60.120.10">
    <property type="entry name" value="Anthranilate synthase"/>
    <property type="match status" value="1"/>
</dbReference>
<evidence type="ECO:0000256" key="2">
    <source>
        <dbReference type="ARBA" id="ARBA00022679"/>
    </source>
</evidence>
<evidence type="ECO:0000313" key="6">
    <source>
        <dbReference type="Proteomes" id="UP001056834"/>
    </source>
</evidence>
<protein>
    <recommendedName>
        <fullName evidence="1">aminodeoxychorismate synthase</fullName>
        <ecNumber evidence="1">2.6.1.85</ecNumber>
    </recommendedName>
</protein>
<gene>
    <name evidence="5" type="primary">pabB</name>
    <name evidence="5" type="ORF">M9405_02140</name>
</gene>
<dbReference type="Proteomes" id="UP001056834">
    <property type="component" value="Chromosome"/>
</dbReference>
<feature type="domain" description="Anthranilate synthase component I N-terminal" evidence="4">
    <location>
        <begin position="15"/>
        <end position="149"/>
    </location>
</feature>
<dbReference type="Pfam" id="PF04715">
    <property type="entry name" value="Anth_synt_I_N"/>
    <property type="match status" value="1"/>
</dbReference>
<dbReference type="InterPro" id="IPR005802">
    <property type="entry name" value="ADC_synth_comp_1"/>
</dbReference>
<dbReference type="NCBIfam" id="TIGR00553">
    <property type="entry name" value="pabB"/>
    <property type="match status" value="1"/>
</dbReference>
<dbReference type="SUPFAM" id="SSF56322">
    <property type="entry name" value="ADC synthase"/>
    <property type="match status" value="1"/>
</dbReference>